<evidence type="ECO:0000256" key="4">
    <source>
        <dbReference type="ARBA" id="ARBA00022741"/>
    </source>
</evidence>
<dbReference type="PANTHER" id="PTHR43166:SF30">
    <property type="entry name" value="METHIONINE IMPORT ATP-BINDING PROTEIN METN"/>
    <property type="match status" value="1"/>
</dbReference>
<dbReference type="SUPFAM" id="SSF52540">
    <property type="entry name" value="P-loop containing nucleoside triphosphate hydrolases"/>
    <property type="match status" value="1"/>
</dbReference>
<keyword evidence="6" id="KW-1278">Translocase</keyword>
<accession>A0A4P6ZMG5</accession>
<evidence type="ECO:0000313" key="13">
    <source>
        <dbReference type="Proteomes" id="UP000294321"/>
    </source>
</evidence>
<dbReference type="PROSITE" id="PS50893">
    <property type="entry name" value="ABC_TRANSPORTER_2"/>
    <property type="match status" value="1"/>
</dbReference>
<dbReference type="EMBL" id="CP034726">
    <property type="protein sequence ID" value="QBP18430.1"/>
    <property type="molecule type" value="Genomic_DNA"/>
</dbReference>
<evidence type="ECO:0000256" key="6">
    <source>
        <dbReference type="ARBA" id="ARBA00022967"/>
    </source>
</evidence>
<dbReference type="SMART" id="SM00930">
    <property type="entry name" value="NIL"/>
    <property type="match status" value="1"/>
</dbReference>
<evidence type="ECO:0000256" key="5">
    <source>
        <dbReference type="ARBA" id="ARBA00022840"/>
    </source>
</evidence>
<reference evidence="13" key="1">
    <citation type="submission" date="2018-12" db="EMBL/GenBank/DDBJ databases">
        <title>A new species of lactobacillus.</title>
        <authorList>
            <person name="Jian Y."/>
            <person name="Xin L."/>
            <person name="Hong Z.J."/>
            <person name="Ming L.Z."/>
            <person name="Hong X.Z."/>
        </authorList>
    </citation>
    <scope>NUCLEOTIDE SEQUENCE [LARGE SCALE GENOMIC DNA]</scope>
    <source>
        <strain evidence="13">HSLZ-75</strain>
    </source>
</reference>
<keyword evidence="8" id="KW-0472">Membrane</keyword>
<organism evidence="12 13">
    <name type="scientific">Acetilactobacillus jinshanensis</name>
    <dbReference type="NCBI Taxonomy" id="1720083"/>
    <lineage>
        <taxon>Bacteria</taxon>
        <taxon>Bacillati</taxon>
        <taxon>Bacillota</taxon>
        <taxon>Bacilli</taxon>
        <taxon>Lactobacillales</taxon>
        <taxon>Lactobacillaceae</taxon>
        <taxon>Acetilactobacillus</taxon>
    </lineage>
</organism>
<evidence type="ECO:0000313" key="12">
    <source>
        <dbReference type="EMBL" id="QBP18430.1"/>
    </source>
</evidence>
<evidence type="ECO:0000256" key="1">
    <source>
        <dbReference type="ARBA" id="ARBA00005417"/>
    </source>
</evidence>
<gene>
    <name evidence="12" type="ORF">ELX58_04615</name>
</gene>
<dbReference type="FunFam" id="3.40.50.300:FF:000056">
    <property type="entry name" value="Cell division ATP-binding protein FtsE"/>
    <property type="match status" value="1"/>
</dbReference>
<evidence type="ECO:0000256" key="2">
    <source>
        <dbReference type="ARBA" id="ARBA00022448"/>
    </source>
</evidence>
<dbReference type="SMART" id="SM00382">
    <property type="entry name" value="AAA"/>
    <property type="match status" value="1"/>
</dbReference>
<dbReference type="Gene3D" id="3.40.50.300">
    <property type="entry name" value="P-loop containing nucleotide triphosphate hydrolases"/>
    <property type="match status" value="1"/>
</dbReference>
<dbReference type="GO" id="GO:0006865">
    <property type="term" value="P:amino acid transport"/>
    <property type="evidence" value="ECO:0007669"/>
    <property type="project" value="UniProtKB-KW"/>
</dbReference>
<dbReference type="InterPro" id="IPR045865">
    <property type="entry name" value="ACT-like_dom_sf"/>
</dbReference>
<sequence>MMSESIISLQNVKKNYRHSDGIQTVLDGVNLNIPQGSVFGIIGHSGAGKSTLLRCINGLEKPTSGNVIFKGHQVNKLDNHQMLKIRSEIGMIFQQFNLLPLYTIAENVALPIKYLHLDRNLVHKKVTKVLSLVGLLNKANDYPSSLSGGQKQRAAIARALISQPKIILCDEATSALDPEITGSIIKLLKKLNQQEGITLVVVTHEMKVIEDLCDYVAVLHDGKIIEKGSVYSTFSNPQKSLTQNFVNTVIHLSIDRKSLDAIKLPEHSKLIKILYKKGTTNVPLISIISRKFNVDVNIILGDVDILQGSPFGGLLVALSGDSQNISHTLAYLKQIKSIGLKVIDND</sequence>
<evidence type="ECO:0000256" key="7">
    <source>
        <dbReference type="ARBA" id="ARBA00022970"/>
    </source>
</evidence>
<dbReference type="InterPro" id="IPR017871">
    <property type="entry name" value="ABC_transporter-like_CS"/>
</dbReference>
<dbReference type="InterPro" id="IPR003439">
    <property type="entry name" value="ABC_transporter-like_ATP-bd"/>
</dbReference>
<keyword evidence="4" id="KW-0547">Nucleotide-binding</keyword>
<dbReference type="SUPFAM" id="SSF55021">
    <property type="entry name" value="ACT-like"/>
    <property type="match status" value="1"/>
</dbReference>
<dbReference type="GO" id="GO:0005886">
    <property type="term" value="C:plasma membrane"/>
    <property type="evidence" value="ECO:0007669"/>
    <property type="project" value="UniProtKB-ARBA"/>
</dbReference>
<evidence type="ECO:0000256" key="3">
    <source>
        <dbReference type="ARBA" id="ARBA00022475"/>
    </source>
</evidence>
<dbReference type="GO" id="GO:0016887">
    <property type="term" value="F:ATP hydrolysis activity"/>
    <property type="evidence" value="ECO:0007669"/>
    <property type="project" value="InterPro"/>
</dbReference>
<comment type="catalytic activity">
    <reaction evidence="9">
        <text>ATP + H2O = ADP + phosphate + H(+)</text>
        <dbReference type="Rhea" id="RHEA:13065"/>
        <dbReference type="ChEBI" id="CHEBI:15377"/>
        <dbReference type="ChEBI" id="CHEBI:15378"/>
        <dbReference type="ChEBI" id="CHEBI:30616"/>
        <dbReference type="ChEBI" id="CHEBI:43474"/>
        <dbReference type="ChEBI" id="CHEBI:456216"/>
    </reaction>
</comment>
<dbReference type="KEGG" id="lji:ELX58_04615"/>
<keyword evidence="2" id="KW-0813">Transport</keyword>
<proteinExistence type="inferred from homology"/>
<feature type="domain" description="ABC transporter" evidence="11">
    <location>
        <begin position="7"/>
        <end position="246"/>
    </location>
</feature>
<keyword evidence="7" id="KW-0029">Amino-acid transport</keyword>
<evidence type="ECO:0000256" key="10">
    <source>
        <dbReference type="ARBA" id="ARBA00055994"/>
    </source>
</evidence>
<dbReference type="OrthoDB" id="9802264at2"/>
<name>A0A4P6ZMG5_9LACO</name>
<dbReference type="GO" id="GO:0005524">
    <property type="term" value="F:ATP binding"/>
    <property type="evidence" value="ECO:0007669"/>
    <property type="project" value="UniProtKB-KW"/>
</dbReference>
<dbReference type="Pfam" id="PF00005">
    <property type="entry name" value="ABC_tran"/>
    <property type="match status" value="1"/>
</dbReference>
<dbReference type="PROSITE" id="PS00211">
    <property type="entry name" value="ABC_TRANSPORTER_1"/>
    <property type="match status" value="1"/>
</dbReference>
<comment type="function">
    <text evidence="10">Part of the ABC transporter FtsEX involved in cellular division. Has ATPase activity. Essential for cell division and viability.</text>
</comment>
<evidence type="ECO:0000256" key="9">
    <source>
        <dbReference type="ARBA" id="ARBA00049360"/>
    </source>
</evidence>
<dbReference type="InterPro" id="IPR050086">
    <property type="entry name" value="MetN_ABC_transporter-like"/>
</dbReference>
<dbReference type="InterPro" id="IPR018449">
    <property type="entry name" value="NIL_domain"/>
</dbReference>
<protein>
    <submittedName>
        <fullName evidence="12">ATP-binding cassette domain-containing protein</fullName>
    </submittedName>
</protein>
<dbReference type="Pfam" id="PF09383">
    <property type="entry name" value="NIL"/>
    <property type="match status" value="1"/>
</dbReference>
<keyword evidence="5 12" id="KW-0067">ATP-binding</keyword>
<evidence type="ECO:0000256" key="8">
    <source>
        <dbReference type="ARBA" id="ARBA00023136"/>
    </source>
</evidence>
<keyword evidence="13" id="KW-1185">Reference proteome</keyword>
<dbReference type="InterPro" id="IPR027417">
    <property type="entry name" value="P-loop_NTPase"/>
</dbReference>
<dbReference type="Gene3D" id="3.30.70.260">
    <property type="match status" value="1"/>
</dbReference>
<keyword evidence="3" id="KW-1003">Cell membrane</keyword>
<dbReference type="PANTHER" id="PTHR43166">
    <property type="entry name" value="AMINO ACID IMPORT ATP-BINDING PROTEIN"/>
    <property type="match status" value="1"/>
</dbReference>
<evidence type="ECO:0000259" key="11">
    <source>
        <dbReference type="PROSITE" id="PS50893"/>
    </source>
</evidence>
<dbReference type="InterPro" id="IPR003593">
    <property type="entry name" value="AAA+_ATPase"/>
</dbReference>
<dbReference type="AlphaFoldDB" id="A0A4P6ZMG5"/>
<dbReference type="Proteomes" id="UP000294321">
    <property type="component" value="Chromosome"/>
</dbReference>
<comment type="similarity">
    <text evidence="1">Belongs to the ABC transporter superfamily.</text>
</comment>